<protein>
    <submittedName>
        <fullName evidence="2">Uncharacterized protein</fullName>
    </submittedName>
</protein>
<proteinExistence type="predicted"/>
<reference evidence="2 3" key="1">
    <citation type="submission" date="2021-07" db="EMBL/GenBank/DDBJ databases">
        <title>Genomic diversity and antimicrobial resistance of Prevotella spp. isolated from chronic lung disease airways.</title>
        <authorList>
            <person name="Webb K.A."/>
            <person name="Olagoke O.S."/>
            <person name="Baird T."/>
            <person name="Neill J."/>
            <person name="Pham A."/>
            <person name="Wells T.J."/>
            <person name="Ramsay K.A."/>
            <person name="Bell S.C."/>
            <person name="Sarovich D.S."/>
            <person name="Price E.P."/>
        </authorList>
    </citation>
    <scope>NUCLEOTIDE SEQUENCE [LARGE SCALE GENOMIC DNA]</scope>
    <source>
        <strain evidence="2 3">SCHI0011.S.12</strain>
    </source>
</reference>
<evidence type="ECO:0000256" key="1">
    <source>
        <dbReference type="SAM" id="MobiDB-lite"/>
    </source>
</evidence>
<sequence length="133" mass="14547">MVSTTGLNVGVHYCGDMFVGVIVNGVSVTTNDVQGMENCMDDNNQCSHCKTIHHKYKVVSQFMQGQQVHTAPLISVDNGFICALPASKLLPLIVVEEGNTLPKQRWRTPYNPKDYSRNSGLRAPPSSALTARV</sequence>
<dbReference type="InterPro" id="IPR058512">
    <property type="entry name" value="DUF8199"/>
</dbReference>
<dbReference type="NCBIfam" id="NF047658">
    <property type="entry name" value="HYC_CC_PP"/>
    <property type="match status" value="1"/>
</dbReference>
<comment type="caution">
    <text evidence="2">The sequence shown here is derived from an EMBL/GenBank/DDBJ whole genome shotgun (WGS) entry which is preliminary data.</text>
</comment>
<gene>
    <name evidence="2" type="ORF">KZO38_05090</name>
</gene>
<dbReference type="Pfam" id="PF26622">
    <property type="entry name" value="DUF8199"/>
    <property type="match status" value="1"/>
</dbReference>
<dbReference type="InterPro" id="IPR058060">
    <property type="entry name" value="HYC_CC_PP"/>
</dbReference>
<accession>A0ABS6YC45</accession>
<name>A0ABS6YC45_9BACT</name>
<organism evidence="2 3">
    <name type="scientific">Hoylesella nanceiensis</name>
    <dbReference type="NCBI Taxonomy" id="425941"/>
    <lineage>
        <taxon>Bacteria</taxon>
        <taxon>Pseudomonadati</taxon>
        <taxon>Bacteroidota</taxon>
        <taxon>Bacteroidia</taxon>
        <taxon>Bacteroidales</taxon>
        <taxon>Prevotellaceae</taxon>
        <taxon>Hoylesella</taxon>
    </lineage>
</organism>
<evidence type="ECO:0000313" key="3">
    <source>
        <dbReference type="Proteomes" id="UP000788426"/>
    </source>
</evidence>
<dbReference type="EMBL" id="JAHXCT010000003">
    <property type="protein sequence ID" value="MBW4769133.1"/>
    <property type="molecule type" value="Genomic_DNA"/>
</dbReference>
<dbReference type="Proteomes" id="UP000788426">
    <property type="component" value="Unassembled WGS sequence"/>
</dbReference>
<feature type="region of interest" description="Disordered" evidence="1">
    <location>
        <begin position="103"/>
        <end position="133"/>
    </location>
</feature>
<evidence type="ECO:0000313" key="2">
    <source>
        <dbReference type="EMBL" id="MBW4769133.1"/>
    </source>
</evidence>
<keyword evidence="3" id="KW-1185">Reference proteome</keyword>